<gene>
    <name evidence="1" type="ORF">HPB47_016361</name>
</gene>
<reference evidence="1 2" key="1">
    <citation type="journal article" date="2020" name="Cell">
        <title>Large-Scale Comparative Analyses of Tick Genomes Elucidate Their Genetic Diversity and Vector Capacities.</title>
        <authorList>
            <consortium name="Tick Genome and Microbiome Consortium (TIGMIC)"/>
            <person name="Jia N."/>
            <person name="Wang J."/>
            <person name="Shi W."/>
            <person name="Du L."/>
            <person name="Sun Y."/>
            <person name="Zhan W."/>
            <person name="Jiang J.F."/>
            <person name="Wang Q."/>
            <person name="Zhang B."/>
            <person name="Ji P."/>
            <person name="Bell-Sakyi L."/>
            <person name="Cui X.M."/>
            <person name="Yuan T.T."/>
            <person name="Jiang B.G."/>
            <person name="Yang W.F."/>
            <person name="Lam T.T."/>
            <person name="Chang Q.C."/>
            <person name="Ding S.J."/>
            <person name="Wang X.J."/>
            <person name="Zhu J.G."/>
            <person name="Ruan X.D."/>
            <person name="Zhao L."/>
            <person name="Wei J.T."/>
            <person name="Ye R.Z."/>
            <person name="Que T.C."/>
            <person name="Du C.H."/>
            <person name="Zhou Y.H."/>
            <person name="Cheng J.X."/>
            <person name="Dai P.F."/>
            <person name="Guo W.B."/>
            <person name="Han X.H."/>
            <person name="Huang E.J."/>
            <person name="Li L.F."/>
            <person name="Wei W."/>
            <person name="Gao Y.C."/>
            <person name="Liu J.Z."/>
            <person name="Shao H.Z."/>
            <person name="Wang X."/>
            <person name="Wang C.C."/>
            <person name="Yang T.C."/>
            <person name="Huo Q.B."/>
            <person name="Li W."/>
            <person name="Chen H.Y."/>
            <person name="Chen S.E."/>
            <person name="Zhou L.G."/>
            <person name="Ni X.B."/>
            <person name="Tian J.H."/>
            <person name="Sheng Y."/>
            <person name="Liu T."/>
            <person name="Pan Y.S."/>
            <person name="Xia L.Y."/>
            <person name="Li J."/>
            <person name="Zhao F."/>
            <person name="Cao W.C."/>
        </authorList>
    </citation>
    <scope>NUCLEOTIDE SEQUENCE [LARGE SCALE GENOMIC DNA]</scope>
    <source>
        <strain evidence="1">Iper-2018</strain>
    </source>
</reference>
<sequence length="243" mass="26467">MIRTTRRGADSERGSAGSGGRDERTGWHGPSPSSLSLFLPSLSLFLRERWAVVARARSAARRAAEPPSVAFQPCNDSVSKPEEPRLLKLGPARRGMLVARFHHRRRRLATCGTRTIEDIVDEMKEPEQQSDSDGEDCGGSEEAPSTSETLHALDVLRRAVRLGHLIPEIAASAELFVIRASIMAEFSTPEDLTPLEVEILRRTADLGMISYDATPTCDVDDSSASESCSGSEDDETQTFSGVL</sequence>
<organism evidence="1 2">
    <name type="scientific">Ixodes persulcatus</name>
    <name type="common">Taiga tick</name>
    <dbReference type="NCBI Taxonomy" id="34615"/>
    <lineage>
        <taxon>Eukaryota</taxon>
        <taxon>Metazoa</taxon>
        <taxon>Ecdysozoa</taxon>
        <taxon>Arthropoda</taxon>
        <taxon>Chelicerata</taxon>
        <taxon>Arachnida</taxon>
        <taxon>Acari</taxon>
        <taxon>Parasitiformes</taxon>
        <taxon>Ixodida</taxon>
        <taxon>Ixodoidea</taxon>
        <taxon>Ixodidae</taxon>
        <taxon>Ixodinae</taxon>
        <taxon>Ixodes</taxon>
    </lineage>
</organism>
<dbReference type="EMBL" id="JABSTQ010000506">
    <property type="protein sequence ID" value="KAG0445351.1"/>
    <property type="molecule type" value="Genomic_DNA"/>
</dbReference>
<protein>
    <submittedName>
        <fullName evidence="1">Uncharacterized protein</fullName>
    </submittedName>
</protein>
<name>A0AC60R126_IXOPE</name>
<comment type="caution">
    <text evidence="1">The sequence shown here is derived from an EMBL/GenBank/DDBJ whole genome shotgun (WGS) entry which is preliminary data.</text>
</comment>
<accession>A0AC60R126</accession>
<proteinExistence type="predicted"/>
<evidence type="ECO:0000313" key="1">
    <source>
        <dbReference type="EMBL" id="KAG0445351.1"/>
    </source>
</evidence>
<evidence type="ECO:0000313" key="2">
    <source>
        <dbReference type="Proteomes" id="UP000805193"/>
    </source>
</evidence>
<dbReference type="Proteomes" id="UP000805193">
    <property type="component" value="Unassembled WGS sequence"/>
</dbReference>
<keyword evidence="2" id="KW-1185">Reference proteome</keyword>